<dbReference type="GO" id="GO:0005886">
    <property type="term" value="C:plasma membrane"/>
    <property type="evidence" value="ECO:0007669"/>
    <property type="project" value="UniProtKB-SubCell"/>
</dbReference>
<evidence type="ECO:0000256" key="5">
    <source>
        <dbReference type="ARBA" id="ARBA00022989"/>
    </source>
</evidence>
<dbReference type="AlphaFoldDB" id="A0A4P8HNJ3"/>
<dbReference type="EMBL" id="CP040017">
    <property type="protein sequence ID" value="QCP09974.1"/>
    <property type="molecule type" value="Genomic_DNA"/>
</dbReference>
<accession>A0A4P8HNJ3</accession>
<feature type="transmembrane region" description="Helical" evidence="7">
    <location>
        <begin position="149"/>
        <end position="168"/>
    </location>
</feature>
<evidence type="ECO:0000313" key="11">
    <source>
        <dbReference type="Proteomes" id="UP000298763"/>
    </source>
</evidence>
<proteinExistence type="predicted"/>
<keyword evidence="11" id="KW-1185">Reference proteome</keyword>
<dbReference type="EMBL" id="JACHXS010000001">
    <property type="protein sequence ID" value="MBB3219961.1"/>
    <property type="molecule type" value="Genomic_DNA"/>
</dbReference>
<dbReference type="Proteomes" id="UP000584325">
    <property type="component" value="Unassembled WGS sequence"/>
</dbReference>
<feature type="transmembrane region" description="Helical" evidence="7">
    <location>
        <begin position="353"/>
        <end position="379"/>
    </location>
</feature>
<feature type="transmembrane region" description="Helical" evidence="7">
    <location>
        <begin position="109"/>
        <end position="129"/>
    </location>
</feature>
<evidence type="ECO:0000256" key="2">
    <source>
        <dbReference type="ARBA" id="ARBA00022448"/>
    </source>
</evidence>
<evidence type="ECO:0000256" key="4">
    <source>
        <dbReference type="ARBA" id="ARBA00022692"/>
    </source>
</evidence>
<evidence type="ECO:0000256" key="3">
    <source>
        <dbReference type="ARBA" id="ARBA00022475"/>
    </source>
</evidence>
<keyword evidence="6 7" id="KW-0472">Membrane</keyword>
<evidence type="ECO:0000313" key="12">
    <source>
        <dbReference type="Proteomes" id="UP000584325"/>
    </source>
</evidence>
<dbReference type="PANTHER" id="PTHR23517:SF3">
    <property type="entry name" value="INTEGRAL MEMBRANE TRANSPORT PROTEIN"/>
    <property type="match status" value="1"/>
</dbReference>
<evidence type="ECO:0000256" key="1">
    <source>
        <dbReference type="ARBA" id="ARBA00004651"/>
    </source>
</evidence>
<comment type="subcellular location">
    <subcellularLocation>
        <location evidence="1">Cell membrane</location>
        <topology evidence="1">Multi-pass membrane protein</topology>
    </subcellularLocation>
</comment>
<dbReference type="OrthoDB" id="4822895at2"/>
<dbReference type="Pfam" id="PF07690">
    <property type="entry name" value="MFS_1"/>
    <property type="match status" value="1"/>
</dbReference>
<protein>
    <submittedName>
        <fullName evidence="9">MFS family permease</fullName>
    </submittedName>
    <submittedName>
        <fullName evidence="10">MFS transporter</fullName>
    </submittedName>
</protein>
<feature type="domain" description="Major facilitator superfamily (MFS) profile" evidence="8">
    <location>
        <begin position="1"/>
        <end position="399"/>
    </location>
</feature>
<evidence type="ECO:0000259" key="8">
    <source>
        <dbReference type="PROSITE" id="PS50850"/>
    </source>
</evidence>
<dbReference type="InterPro" id="IPR020846">
    <property type="entry name" value="MFS_dom"/>
</dbReference>
<dbReference type="Gene3D" id="1.20.1250.20">
    <property type="entry name" value="MFS general substrate transporter like domains"/>
    <property type="match status" value="1"/>
</dbReference>
<gene>
    <name evidence="10" type="ORF">FCL38_05715</name>
    <name evidence="9" type="ORF">FHS02_000748</name>
</gene>
<dbReference type="InterPro" id="IPR011701">
    <property type="entry name" value="MFS"/>
</dbReference>
<keyword evidence="3" id="KW-1003">Cell membrane</keyword>
<feature type="transmembrane region" description="Helical" evidence="7">
    <location>
        <begin position="54"/>
        <end position="74"/>
    </location>
</feature>
<feature type="transmembrane region" description="Helical" evidence="7">
    <location>
        <begin position="256"/>
        <end position="275"/>
    </location>
</feature>
<dbReference type="Proteomes" id="UP000298763">
    <property type="component" value="Chromosome"/>
</dbReference>
<dbReference type="InterPro" id="IPR036259">
    <property type="entry name" value="MFS_trans_sf"/>
</dbReference>
<feature type="transmembrane region" description="Helical" evidence="7">
    <location>
        <begin position="287"/>
        <end position="304"/>
    </location>
</feature>
<name>A0A4P8HNJ3_9BURK</name>
<dbReference type="SUPFAM" id="SSF103473">
    <property type="entry name" value="MFS general substrate transporter"/>
    <property type="match status" value="1"/>
</dbReference>
<feature type="transmembrane region" description="Helical" evidence="7">
    <location>
        <begin position="310"/>
        <end position="333"/>
    </location>
</feature>
<organism evidence="9 12">
    <name type="scientific">Pseudoduganella umbonata</name>
    <dbReference type="NCBI Taxonomy" id="864828"/>
    <lineage>
        <taxon>Bacteria</taxon>
        <taxon>Pseudomonadati</taxon>
        <taxon>Pseudomonadota</taxon>
        <taxon>Betaproteobacteria</taxon>
        <taxon>Burkholderiales</taxon>
        <taxon>Oxalobacteraceae</taxon>
        <taxon>Telluria group</taxon>
        <taxon>Pseudoduganella</taxon>
    </lineage>
</organism>
<dbReference type="InterPro" id="IPR050171">
    <property type="entry name" value="MFS_Transporters"/>
</dbReference>
<keyword evidence="4 7" id="KW-0812">Transmembrane</keyword>
<dbReference type="GO" id="GO:0022857">
    <property type="term" value="F:transmembrane transporter activity"/>
    <property type="evidence" value="ECO:0007669"/>
    <property type="project" value="InterPro"/>
</dbReference>
<evidence type="ECO:0000313" key="9">
    <source>
        <dbReference type="EMBL" id="MBB3219961.1"/>
    </source>
</evidence>
<dbReference type="PANTHER" id="PTHR23517">
    <property type="entry name" value="RESISTANCE PROTEIN MDTM, PUTATIVE-RELATED-RELATED"/>
    <property type="match status" value="1"/>
</dbReference>
<keyword evidence="5 7" id="KW-1133">Transmembrane helix</keyword>
<reference evidence="9 12" key="2">
    <citation type="submission" date="2020-08" db="EMBL/GenBank/DDBJ databases">
        <title>Genomic Encyclopedia of Type Strains, Phase III (KMG-III): the genomes of soil and plant-associated and newly described type strains.</title>
        <authorList>
            <person name="Whitman W."/>
        </authorList>
    </citation>
    <scope>NUCLEOTIDE SEQUENCE [LARGE SCALE GENOMIC DNA]</scope>
    <source>
        <strain evidence="9 12">CECT 7753</strain>
    </source>
</reference>
<feature type="transmembrane region" description="Helical" evidence="7">
    <location>
        <begin position="86"/>
        <end position="103"/>
    </location>
</feature>
<reference evidence="10 11" key="1">
    <citation type="submission" date="2019-05" db="EMBL/GenBank/DDBJ databases">
        <title>Draft Genome Sequences of Six Type Strains of the Genus Massilia.</title>
        <authorList>
            <person name="Miess H."/>
            <person name="Frediansyhah A."/>
            <person name="Gross H."/>
        </authorList>
    </citation>
    <scope>NUCLEOTIDE SEQUENCE [LARGE SCALE GENOMIC DNA]</scope>
    <source>
        <strain evidence="10 11">DSMZ 26121</strain>
    </source>
</reference>
<evidence type="ECO:0000313" key="10">
    <source>
        <dbReference type="EMBL" id="QCP09974.1"/>
    </source>
</evidence>
<evidence type="ECO:0000256" key="6">
    <source>
        <dbReference type="ARBA" id="ARBA00023136"/>
    </source>
</evidence>
<keyword evidence="2" id="KW-0813">Transport</keyword>
<evidence type="ECO:0000256" key="7">
    <source>
        <dbReference type="SAM" id="Phobius"/>
    </source>
</evidence>
<sequence>MHSPEAGPAGPATPARDRHLALGAMVACQVGLHGCMQGVRLAAPLNVLKLGHSAWSVGLVMTMFALFPALLALPAGRLADRRGYHLPVRIAAFCSLAGTLLAAAQQNRFTLCAAAALCGAGAGFGMIAIQRSASRLARSDTDRLRVFSWIALAPALAGLVGPLLAGVLVDRAGFSAAFLALALLPSATLLVAQAVPREAPRPAPAPGTRQASAWGLLRLAPVRRMVFISWVVSASWDVHGFALPLLGVERGLDASALALVLAAYAAASMTVRLLMPLAAARLSRRTLLCGALTLTCAVFAAYPLFHSAWAMAACAAILGIALGLVQPAIMATLHDVTPPERQGEALALRSMTLHASMAVMPLLFGAIGASIGAAVLFWLMSFALGLGSIQARTIGPGQRI</sequence>
<feature type="transmembrane region" description="Helical" evidence="7">
    <location>
        <begin position="174"/>
        <end position="195"/>
    </location>
</feature>
<dbReference type="RefSeq" id="WP_137312860.1">
    <property type="nucleotide sequence ID" value="NZ_CP040017.1"/>
</dbReference>
<dbReference type="PROSITE" id="PS50850">
    <property type="entry name" value="MFS"/>
    <property type="match status" value="1"/>
</dbReference>